<comment type="caution">
    <text evidence="1">The sequence shown here is derived from an EMBL/GenBank/DDBJ whole genome shotgun (WGS) entry which is preliminary data.</text>
</comment>
<keyword evidence="2" id="KW-1185">Reference proteome</keyword>
<accession>A0ABQ9Z477</accession>
<reference evidence="1 2" key="1">
    <citation type="journal article" date="2023" name="Nucleic Acids Res.">
        <title>The hologenome of Daphnia magna reveals possible DNA methylation and microbiome-mediated evolution of the host genome.</title>
        <authorList>
            <person name="Chaturvedi A."/>
            <person name="Li X."/>
            <person name="Dhandapani V."/>
            <person name="Marshall H."/>
            <person name="Kissane S."/>
            <person name="Cuenca-Cambronero M."/>
            <person name="Asole G."/>
            <person name="Calvet F."/>
            <person name="Ruiz-Romero M."/>
            <person name="Marangio P."/>
            <person name="Guigo R."/>
            <person name="Rago D."/>
            <person name="Mirbahai L."/>
            <person name="Eastwood N."/>
            <person name="Colbourne J.K."/>
            <person name="Zhou J."/>
            <person name="Mallon E."/>
            <person name="Orsini L."/>
        </authorList>
    </citation>
    <scope>NUCLEOTIDE SEQUENCE [LARGE SCALE GENOMIC DNA]</scope>
    <source>
        <strain evidence="1">LRV0_1</strain>
    </source>
</reference>
<protein>
    <submittedName>
        <fullName evidence="1">Uncharacterized protein</fullName>
    </submittedName>
</protein>
<organism evidence="1 2">
    <name type="scientific">Daphnia magna</name>
    <dbReference type="NCBI Taxonomy" id="35525"/>
    <lineage>
        <taxon>Eukaryota</taxon>
        <taxon>Metazoa</taxon>
        <taxon>Ecdysozoa</taxon>
        <taxon>Arthropoda</taxon>
        <taxon>Crustacea</taxon>
        <taxon>Branchiopoda</taxon>
        <taxon>Diplostraca</taxon>
        <taxon>Cladocera</taxon>
        <taxon>Anomopoda</taxon>
        <taxon>Daphniidae</taxon>
        <taxon>Daphnia</taxon>
    </lineage>
</organism>
<proteinExistence type="predicted"/>
<evidence type="ECO:0000313" key="2">
    <source>
        <dbReference type="Proteomes" id="UP001234178"/>
    </source>
</evidence>
<dbReference type="Proteomes" id="UP001234178">
    <property type="component" value="Unassembled WGS sequence"/>
</dbReference>
<sequence length="141" mass="16922">MQKKPRITVNHFIFSIQARKKGKCWFEYNEMITSQAELQRVKEEVATVLKASFKEDFLLIGTWMLLNRNMEQPKQSMKEMCQFLNSLKSTIQRHQRDIEEIIKAQWYTNYERDASFDEAIVSIKTIEIKRLKNLLKDPLKY</sequence>
<evidence type="ECO:0000313" key="1">
    <source>
        <dbReference type="EMBL" id="KAK4007688.1"/>
    </source>
</evidence>
<dbReference type="EMBL" id="JAOYFB010000002">
    <property type="protein sequence ID" value="KAK4007688.1"/>
    <property type="molecule type" value="Genomic_DNA"/>
</dbReference>
<name>A0ABQ9Z477_9CRUS</name>
<gene>
    <name evidence="1" type="ORF">OUZ56_012841</name>
</gene>